<evidence type="ECO:0000313" key="3">
    <source>
        <dbReference type="EMBL" id="CEJ07126.1"/>
    </source>
</evidence>
<dbReference type="EMBL" id="LR746496">
    <property type="protein sequence ID" value="CAA7601639.1"/>
    <property type="molecule type" value="Genomic_DNA"/>
</dbReference>
<dbReference type="Proteomes" id="UP000836597">
    <property type="component" value="Chromosome"/>
</dbReference>
<evidence type="ECO:0000313" key="4">
    <source>
        <dbReference type="Proteomes" id="UP001071230"/>
    </source>
</evidence>
<protein>
    <submittedName>
        <fullName evidence="2">Uncharacterized protein</fullName>
    </submittedName>
</protein>
<accession>A0A8S0W894</accession>
<name>A0A8S0W894_9FIRM</name>
<gene>
    <name evidence="3" type="ORF">DEACI_1584</name>
    <name evidence="2" type="ORF">DEACI_2306</name>
</gene>
<dbReference type="KEGG" id="aacx:DEACI_2306"/>
<feature type="compositionally biased region" description="Basic and acidic residues" evidence="1">
    <location>
        <begin position="145"/>
        <end position="163"/>
    </location>
</feature>
<organism evidence="2">
    <name type="scientific">Acididesulfobacillus acetoxydans</name>
    <dbReference type="NCBI Taxonomy" id="1561005"/>
    <lineage>
        <taxon>Bacteria</taxon>
        <taxon>Bacillati</taxon>
        <taxon>Bacillota</taxon>
        <taxon>Clostridia</taxon>
        <taxon>Eubacteriales</taxon>
        <taxon>Peptococcaceae</taxon>
        <taxon>Acididesulfobacillus</taxon>
    </lineage>
</organism>
<reference evidence="3" key="1">
    <citation type="submission" date="2014-11" db="EMBL/GenBank/DDBJ databases">
        <authorList>
            <person name="Hornung B.V."/>
        </authorList>
    </citation>
    <scope>NUCLEOTIDE SEQUENCE</scope>
    <source>
        <strain evidence="3">INE</strain>
    </source>
</reference>
<reference evidence="2" key="2">
    <citation type="submission" date="2020-01" db="EMBL/GenBank/DDBJ databases">
        <authorList>
            <person name="Hornung B."/>
        </authorList>
    </citation>
    <scope>NUCLEOTIDE SEQUENCE</scope>
    <source>
        <strain evidence="2">PacBioINE</strain>
    </source>
</reference>
<feature type="region of interest" description="Disordered" evidence="1">
    <location>
        <begin position="26"/>
        <end position="48"/>
    </location>
</feature>
<sequence length="197" mass="21587">MYLLSCSIGKAFRCLVHRKKRRQAISLPKRSAIRQTAGGRPKPGWQVSPSEELFVGKGRRELHPEHGVIVSLRNFSPLRSDFLPLGTVPGVVSASVTSRGTHARAEASRNTGTGRPNPEGVWQQEMEGHSGGAHSGGDGPAARPGGERRGNSQRRANRDCRWDASKRGVCGKLNPMAWDSGKVGKAKQRMERWVRSF</sequence>
<dbReference type="AlphaFoldDB" id="A0A8S0W894"/>
<dbReference type="EMBL" id="CDGJ01000037">
    <property type="protein sequence ID" value="CEJ07126.1"/>
    <property type="molecule type" value="Genomic_DNA"/>
</dbReference>
<proteinExistence type="predicted"/>
<evidence type="ECO:0000256" key="1">
    <source>
        <dbReference type="SAM" id="MobiDB-lite"/>
    </source>
</evidence>
<evidence type="ECO:0000313" key="2">
    <source>
        <dbReference type="EMBL" id="CAA7601639.1"/>
    </source>
</evidence>
<feature type="compositionally biased region" description="Gly residues" evidence="1">
    <location>
        <begin position="129"/>
        <end position="139"/>
    </location>
</feature>
<dbReference type="Proteomes" id="UP001071230">
    <property type="component" value="Unassembled WGS sequence"/>
</dbReference>
<keyword evidence="4" id="KW-1185">Reference proteome</keyword>
<feature type="region of interest" description="Disordered" evidence="1">
    <location>
        <begin position="95"/>
        <end position="163"/>
    </location>
</feature>